<dbReference type="PANTHER" id="PTHR42919">
    <property type="entry name" value="N-ALPHA-ACETYLTRANSFERASE"/>
    <property type="match status" value="1"/>
</dbReference>
<sequence length="283" mass="31773">MIDLKASPNNLIFSSDFLRHSQCHRTDKCSELGLLYHNFSSKEVKSFGRSNEKRRKFGNGQIRVVPSCSSSTSSAGSELELAGKEGEGKVETVEGQFGCLVSEFGWRVRRLIRDEDEMRNVAQVQAEAFHVPAEVLSGLMYKLRNSPPDRYACLVAEPKDASESSNDRKGRLVGVVDVTVLRDEMVLSHLEGTEEYLYVSGIAVLGEFRRQKVATVLLKACDLLSILWGFDYLVLRAYEDDAAALRLYTNAGYRVVSGDPPWMTTWIGRKRRVLMIKYSSLST</sequence>
<protein>
    <recommendedName>
        <fullName evidence="1">N-acetyltransferase domain-containing protein</fullName>
    </recommendedName>
</protein>
<dbReference type="PROSITE" id="PS51186">
    <property type="entry name" value="GNAT"/>
    <property type="match status" value="1"/>
</dbReference>
<comment type="caution">
    <text evidence="2">The sequence shown here is derived from an EMBL/GenBank/DDBJ whole genome shotgun (WGS) entry which is preliminary data.</text>
</comment>
<evidence type="ECO:0000313" key="3">
    <source>
        <dbReference type="Proteomes" id="UP000631114"/>
    </source>
</evidence>
<dbReference type="CDD" id="cd04301">
    <property type="entry name" value="NAT_SF"/>
    <property type="match status" value="1"/>
</dbReference>
<proteinExistence type="predicted"/>
<dbReference type="GO" id="GO:0008080">
    <property type="term" value="F:N-acetyltransferase activity"/>
    <property type="evidence" value="ECO:0007669"/>
    <property type="project" value="TreeGrafter"/>
</dbReference>
<name>A0A835I2M3_9MAGN</name>
<dbReference type="InterPro" id="IPR016181">
    <property type="entry name" value="Acyl_CoA_acyltransferase"/>
</dbReference>
<dbReference type="InterPro" id="IPR000182">
    <property type="entry name" value="GNAT_dom"/>
</dbReference>
<dbReference type="Proteomes" id="UP000631114">
    <property type="component" value="Unassembled WGS sequence"/>
</dbReference>
<dbReference type="Gene3D" id="3.40.630.30">
    <property type="match status" value="1"/>
</dbReference>
<dbReference type="Pfam" id="PF00583">
    <property type="entry name" value="Acetyltransf_1"/>
    <property type="match status" value="1"/>
</dbReference>
<reference evidence="2 3" key="1">
    <citation type="submission" date="2020-10" db="EMBL/GenBank/DDBJ databases">
        <title>The Coptis chinensis genome and diversification of protoberbering-type alkaloids.</title>
        <authorList>
            <person name="Wang B."/>
            <person name="Shu S."/>
            <person name="Song C."/>
            <person name="Liu Y."/>
        </authorList>
    </citation>
    <scope>NUCLEOTIDE SEQUENCE [LARGE SCALE GENOMIC DNA]</scope>
    <source>
        <strain evidence="2">HL-2020</strain>
        <tissue evidence="2">Leaf</tissue>
    </source>
</reference>
<evidence type="ECO:0000313" key="2">
    <source>
        <dbReference type="EMBL" id="KAF9608547.1"/>
    </source>
</evidence>
<dbReference type="AlphaFoldDB" id="A0A835I2M3"/>
<dbReference type="OrthoDB" id="1912023at2759"/>
<keyword evidence="3" id="KW-1185">Reference proteome</keyword>
<dbReference type="PANTHER" id="PTHR42919:SF20">
    <property type="entry name" value="GCN5-RELATED N-ACETYLTRANSFERASE 10, CHLOROPLASTIC"/>
    <property type="match status" value="1"/>
</dbReference>
<organism evidence="2 3">
    <name type="scientific">Coptis chinensis</name>
    <dbReference type="NCBI Taxonomy" id="261450"/>
    <lineage>
        <taxon>Eukaryota</taxon>
        <taxon>Viridiplantae</taxon>
        <taxon>Streptophyta</taxon>
        <taxon>Embryophyta</taxon>
        <taxon>Tracheophyta</taxon>
        <taxon>Spermatophyta</taxon>
        <taxon>Magnoliopsida</taxon>
        <taxon>Ranunculales</taxon>
        <taxon>Ranunculaceae</taxon>
        <taxon>Coptidoideae</taxon>
        <taxon>Coptis</taxon>
    </lineage>
</organism>
<feature type="domain" description="N-acetyltransferase" evidence="1">
    <location>
        <begin position="119"/>
        <end position="280"/>
    </location>
</feature>
<gene>
    <name evidence="2" type="ORF">IFM89_009913</name>
</gene>
<dbReference type="GO" id="GO:0031415">
    <property type="term" value="C:NatA complex"/>
    <property type="evidence" value="ECO:0007669"/>
    <property type="project" value="TreeGrafter"/>
</dbReference>
<accession>A0A835I2M3</accession>
<evidence type="ECO:0000259" key="1">
    <source>
        <dbReference type="PROSITE" id="PS51186"/>
    </source>
</evidence>
<dbReference type="EMBL" id="JADFTS010000004">
    <property type="protein sequence ID" value="KAF9608547.1"/>
    <property type="molecule type" value="Genomic_DNA"/>
</dbReference>
<dbReference type="InterPro" id="IPR051556">
    <property type="entry name" value="N-term/lysine_N-AcTrnsfr"/>
</dbReference>
<dbReference type="GO" id="GO:0007064">
    <property type="term" value="P:mitotic sister chromatid cohesion"/>
    <property type="evidence" value="ECO:0007669"/>
    <property type="project" value="TreeGrafter"/>
</dbReference>
<dbReference type="SUPFAM" id="SSF55729">
    <property type="entry name" value="Acyl-CoA N-acyltransferases (Nat)"/>
    <property type="match status" value="1"/>
</dbReference>